<dbReference type="GO" id="GO:0000175">
    <property type="term" value="F:3'-5'-RNA exonuclease activity"/>
    <property type="evidence" value="ECO:0007669"/>
    <property type="project" value="InterPro"/>
</dbReference>
<protein>
    <recommendedName>
        <fullName evidence="5 6">Oligoribonuclease</fullName>
        <ecNumber evidence="6">3.1.-.-</ecNumber>
    </recommendedName>
</protein>
<dbReference type="PANTHER" id="PTHR11046">
    <property type="entry name" value="OLIGORIBONUCLEASE, MITOCHONDRIAL"/>
    <property type="match status" value="1"/>
</dbReference>
<dbReference type="CDD" id="cd06135">
    <property type="entry name" value="Orn"/>
    <property type="match status" value="1"/>
</dbReference>
<dbReference type="RefSeq" id="WP_021867278.1">
    <property type="nucleotide sequence ID" value="NZ_CAJUON010000010.1"/>
</dbReference>
<dbReference type="InterPro" id="IPR013520">
    <property type="entry name" value="Ribonucl_H"/>
</dbReference>
<evidence type="ECO:0000256" key="1">
    <source>
        <dbReference type="ARBA" id="ARBA00009921"/>
    </source>
</evidence>
<dbReference type="AlphaFoldDB" id="A0A6I3S0U2"/>
<dbReference type="InterPro" id="IPR036397">
    <property type="entry name" value="RNaseH_sf"/>
</dbReference>
<reference evidence="7 8" key="1">
    <citation type="journal article" date="2019" name="Nat. Med.">
        <title>A library of human gut bacterial isolates paired with longitudinal multiomics data enables mechanistic microbiome research.</title>
        <authorList>
            <person name="Poyet M."/>
            <person name="Groussin M."/>
            <person name="Gibbons S.M."/>
            <person name="Avila-Pacheco J."/>
            <person name="Jiang X."/>
            <person name="Kearney S.M."/>
            <person name="Perrotta A.R."/>
            <person name="Berdy B."/>
            <person name="Zhao S."/>
            <person name="Lieberman T.D."/>
            <person name="Swanson P.K."/>
            <person name="Smith M."/>
            <person name="Roesemann S."/>
            <person name="Alexander J.E."/>
            <person name="Rich S.A."/>
            <person name="Livny J."/>
            <person name="Vlamakis H."/>
            <person name="Clish C."/>
            <person name="Bullock K."/>
            <person name="Deik A."/>
            <person name="Scott J."/>
            <person name="Pierce K.A."/>
            <person name="Xavier R.J."/>
            <person name="Alm E.J."/>
        </authorList>
    </citation>
    <scope>NUCLEOTIDE SEQUENCE [LARGE SCALE GENOMIC DNA]</scope>
    <source>
        <strain evidence="7 8">BIOML-A2</strain>
    </source>
</reference>
<dbReference type="Pfam" id="PF00929">
    <property type="entry name" value="RNase_T"/>
    <property type="match status" value="1"/>
</dbReference>
<dbReference type="SUPFAM" id="SSF53098">
    <property type="entry name" value="Ribonuclease H-like"/>
    <property type="match status" value="1"/>
</dbReference>
<comment type="similarity">
    <text evidence="1 6">Belongs to the oligoribonuclease family.</text>
</comment>
<dbReference type="FunFam" id="3.30.420.10:FF:000003">
    <property type="entry name" value="Oligoribonuclease"/>
    <property type="match status" value="1"/>
</dbReference>
<evidence type="ECO:0000313" key="8">
    <source>
        <dbReference type="Proteomes" id="UP000462362"/>
    </source>
</evidence>
<dbReference type="EC" id="3.1.-.-" evidence="6"/>
<evidence type="ECO:0000256" key="6">
    <source>
        <dbReference type="HAMAP-Rule" id="MF_00045"/>
    </source>
</evidence>
<dbReference type="GO" id="GO:0006259">
    <property type="term" value="P:DNA metabolic process"/>
    <property type="evidence" value="ECO:0007669"/>
    <property type="project" value="UniProtKB-ARBA"/>
</dbReference>
<proteinExistence type="inferred from homology"/>
<keyword evidence="2 6" id="KW-0540">Nuclease</keyword>
<dbReference type="Proteomes" id="UP000462362">
    <property type="component" value="Unassembled WGS sequence"/>
</dbReference>
<evidence type="ECO:0000256" key="4">
    <source>
        <dbReference type="ARBA" id="ARBA00022839"/>
    </source>
</evidence>
<evidence type="ECO:0000256" key="5">
    <source>
        <dbReference type="ARBA" id="ARBA00070964"/>
    </source>
</evidence>
<gene>
    <name evidence="6" type="primary">orn</name>
    <name evidence="7" type="ORF">GMD42_03525</name>
</gene>
<dbReference type="GO" id="GO:0003676">
    <property type="term" value="F:nucleic acid binding"/>
    <property type="evidence" value="ECO:0007669"/>
    <property type="project" value="InterPro"/>
</dbReference>
<evidence type="ECO:0000256" key="2">
    <source>
        <dbReference type="ARBA" id="ARBA00022722"/>
    </source>
</evidence>
<dbReference type="SMART" id="SM00479">
    <property type="entry name" value="EXOIII"/>
    <property type="match status" value="1"/>
</dbReference>
<comment type="function">
    <text evidence="6">3'-to-5' exoribonuclease specific for small oligoribonucleotides.</text>
</comment>
<dbReference type="GO" id="GO:0005737">
    <property type="term" value="C:cytoplasm"/>
    <property type="evidence" value="ECO:0007669"/>
    <property type="project" value="UniProtKB-SubCell"/>
</dbReference>
<dbReference type="PANTHER" id="PTHR11046:SF0">
    <property type="entry name" value="OLIGORIBONUCLEASE, MITOCHONDRIAL"/>
    <property type="match status" value="1"/>
</dbReference>
<dbReference type="Gene3D" id="3.30.420.10">
    <property type="entry name" value="Ribonuclease H-like superfamily/Ribonuclease H"/>
    <property type="match status" value="1"/>
</dbReference>
<comment type="subcellular location">
    <subcellularLocation>
        <location evidence="6">Cytoplasm</location>
    </subcellularLocation>
</comment>
<dbReference type="GeneID" id="43349416"/>
<dbReference type="InterPro" id="IPR012337">
    <property type="entry name" value="RNaseH-like_sf"/>
</dbReference>
<keyword evidence="4 6" id="KW-0269">Exonuclease</keyword>
<organism evidence="7 8">
    <name type="scientific">Parasutterella excrementihominis</name>
    <dbReference type="NCBI Taxonomy" id="487175"/>
    <lineage>
        <taxon>Bacteria</taxon>
        <taxon>Pseudomonadati</taxon>
        <taxon>Pseudomonadota</taxon>
        <taxon>Betaproteobacteria</taxon>
        <taxon>Burkholderiales</taxon>
        <taxon>Sutterellaceae</taxon>
        <taxon>Parasutterella</taxon>
    </lineage>
</organism>
<dbReference type="NCBIfam" id="NF003765">
    <property type="entry name" value="PRK05359.1"/>
    <property type="match status" value="1"/>
</dbReference>
<accession>A0A6I3S0U2</accession>
<sequence length="192" mass="22227">MSNNGFAVDRDPLFNENNLIWMDLEMTGLEPQINRILEMAAVITDPQLNVIAEGPVVAIHQDASILSNMDSWNTATHTRSGLVNRCLESKVTEDEAAQIFIDFFSKYVPAGKSPLCGNSIGQDRRFMARWTPRLEQFFHYRNLDVSSFKECVKRWAPEVMKKYQKTSRHEALSDIYDSVEELRFYRQEIMKI</sequence>
<keyword evidence="6" id="KW-0963">Cytoplasm</keyword>
<keyword evidence="3 6" id="KW-0378">Hydrolase</keyword>
<comment type="caution">
    <text evidence="7">The sequence shown here is derived from an EMBL/GenBank/DDBJ whole genome shotgun (WGS) entry which is preliminary data.</text>
</comment>
<evidence type="ECO:0000256" key="3">
    <source>
        <dbReference type="ARBA" id="ARBA00022801"/>
    </source>
</evidence>
<feature type="active site" evidence="6">
    <location>
        <position position="140"/>
    </location>
</feature>
<evidence type="ECO:0000313" key="7">
    <source>
        <dbReference type="EMBL" id="MTU42707.1"/>
    </source>
</evidence>
<dbReference type="HAMAP" id="MF_00045">
    <property type="entry name" value="Oligoribonuclease"/>
    <property type="match status" value="1"/>
</dbReference>
<dbReference type="EMBL" id="WNCL01000007">
    <property type="protein sequence ID" value="MTU42707.1"/>
    <property type="molecule type" value="Genomic_DNA"/>
</dbReference>
<dbReference type="InterPro" id="IPR022894">
    <property type="entry name" value="Oligoribonuclease"/>
</dbReference>
<name>A0A6I3S0U2_9BURK</name>